<dbReference type="GO" id="GO:0016787">
    <property type="term" value="F:hydrolase activity"/>
    <property type="evidence" value="ECO:0007669"/>
    <property type="project" value="UniProtKB-KW"/>
</dbReference>
<dbReference type="SUPFAM" id="SSF53474">
    <property type="entry name" value="alpha/beta-Hydrolases"/>
    <property type="match status" value="1"/>
</dbReference>
<dbReference type="InterPro" id="IPR029058">
    <property type="entry name" value="AB_hydrolase_fold"/>
</dbReference>
<keyword evidence="4" id="KW-0732">Signal</keyword>
<evidence type="ECO:0000259" key="5">
    <source>
        <dbReference type="Pfam" id="PF08386"/>
    </source>
</evidence>
<dbReference type="STRING" id="36050.A0A1B8AHX9"/>
<dbReference type="OrthoDB" id="425534at2759"/>
<feature type="compositionally biased region" description="Basic and acidic residues" evidence="3">
    <location>
        <begin position="373"/>
        <end position="383"/>
    </location>
</feature>
<gene>
    <name evidence="6" type="ORF">FPOA_11689</name>
</gene>
<feature type="chain" id="PRO_5008602927" description="Peptidase S33 tripeptidyl aminopeptidase-like C-terminal domain-containing protein" evidence="4">
    <location>
        <begin position="19"/>
        <end position="549"/>
    </location>
</feature>
<dbReference type="InterPro" id="IPR051601">
    <property type="entry name" value="Serine_prot/Carboxylest_S33"/>
</dbReference>
<organism evidence="6 7">
    <name type="scientific">Fusarium poae</name>
    <dbReference type="NCBI Taxonomy" id="36050"/>
    <lineage>
        <taxon>Eukaryota</taxon>
        <taxon>Fungi</taxon>
        <taxon>Dikarya</taxon>
        <taxon>Ascomycota</taxon>
        <taxon>Pezizomycotina</taxon>
        <taxon>Sordariomycetes</taxon>
        <taxon>Hypocreomycetidae</taxon>
        <taxon>Hypocreales</taxon>
        <taxon>Nectriaceae</taxon>
        <taxon>Fusarium</taxon>
    </lineage>
</organism>
<name>A0A1B8AHX9_FUSPO</name>
<dbReference type="OMA" id="ESEWNIA"/>
<dbReference type="PANTHER" id="PTHR43248">
    <property type="entry name" value="2-SUCCINYL-6-HYDROXY-2,4-CYCLOHEXADIENE-1-CARBOXYLATE SYNTHASE"/>
    <property type="match status" value="1"/>
</dbReference>
<accession>A0A1B8AHX9</accession>
<keyword evidence="7" id="KW-1185">Reference proteome</keyword>
<evidence type="ECO:0000256" key="1">
    <source>
        <dbReference type="ARBA" id="ARBA00010088"/>
    </source>
</evidence>
<comment type="caution">
    <text evidence="6">The sequence shown here is derived from an EMBL/GenBank/DDBJ whole genome shotgun (WGS) entry which is preliminary data.</text>
</comment>
<reference evidence="6 7" key="1">
    <citation type="submission" date="2016-06" db="EMBL/GenBank/DDBJ databases">
        <title>Living apart together: crosstalk between the core and supernumerary genomes in a fungal plant pathogen.</title>
        <authorList>
            <person name="Vanheule A."/>
            <person name="Audenaert K."/>
            <person name="Warris S."/>
            <person name="Van De Geest H."/>
            <person name="Schijlen E."/>
            <person name="Hofte M."/>
            <person name="De Saeger S."/>
            <person name="Haesaert G."/>
            <person name="Waalwijk C."/>
            <person name="Van Der Lee T."/>
        </authorList>
    </citation>
    <scope>NUCLEOTIDE SEQUENCE [LARGE SCALE GENOMIC DNA]</scope>
    <source>
        <strain evidence="6 7">2516</strain>
    </source>
</reference>
<protein>
    <recommendedName>
        <fullName evidence="5">Peptidase S33 tripeptidyl aminopeptidase-like C-terminal domain-containing protein</fullName>
    </recommendedName>
</protein>
<evidence type="ECO:0000313" key="6">
    <source>
        <dbReference type="EMBL" id="OBS19966.1"/>
    </source>
</evidence>
<evidence type="ECO:0000256" key="3">
    <source>
        <dbReference type="SAM" id="MobiDB-lite"/>
    </source>
</evidence>
<dbReference type="InterPro" id="IPR013595">
    <property type="entry name" value="Pept_S33_TAP-like_C"/>
</dbReference>
<feature type="signal peptide" evidence="4">
    <location>
        <begin position="1"/>
        <end position="18"/>
    </location>
</feature>
<comment type="similarity">
    <text evidence="1">Belongs to the peptidase S33 family.</text>
</comment>
<proteinExistence type="inferred from homology"/>
<evidence type="ECO:0000313" key="7">
    <source>
        <dbReference type="Proteomes" id="UP000091967"/>
    </source>
</evidence>
<keyword evidence="2" id="KW-0378">Hydrolase</keyword>
<dbReference type="Proteomes" id="UP000091967">
    <property type="component" value="Unassembled WGS sequence"/>
</dbReference>
<feature type="region of interest" description="Disordered" evidence="3">
    <location>
        <begin position="373"/>
        <end position="393"/>
    </location>
</feature>
<sequence length="549" mass="60859">MRVRNILLGYVLLHSAQALYLRDTSYTSLTARANSKEPSLTATANSKEPTLEWSQCNLDFGTKDQNEMQKEFDCARLQVPLDYTNSSDTRTIKLDLIRFKATKAPHKGSMFFNPGGPGASAVESMLGFGPILSDNVNGQYDIIGFDSRGTGRTIPFTCPEPTPSEDTTGLKPRDFNDLPQLYTWDFFKTVWWKEGDEFAERCWEANQDMGQFYGTTAVARDMMSVVDALGQGDKLNYWGVSYGTVLGQVVASMFPNRVGRIVLDGNMNADDYAATAWLDSITDVERSLANFFDECVKSGKKACALADFHGSKTTGESLLETFNEKLKVAFADTASKDESYEAYTLKQNVMSGLYRPALYSALSNTIEAFFKGEKPNKTPKRSDTSQPSVPTKTWSSSMNYILPAIACGDSSYRINDPDDYFPLYQAQYEKSSFADVVVPDTIKCVKWRFSAVEPIDLNKLRQVNTSNPILLVNGRYDPATSLPSALKVAAKFPRSRLVVHEGVGHSSFAHLSSCTLNAVRKYFLYGKMPGVNTTCSPDMTAFEFGKLSG</sequence>
<dbReference type="PANTHER" id="PTHR43248:SF25">
    <property type="entry name" value="AB HYDROLASE-1 DOMAIN-CONTAINING PROTEIN-RELATED"/>
    <property type="match status" value="1"/>
</dbReference>
<dbReference type="EMBL" id="LYXU01000004">
    <property type="protein sequence ID" value="OBS19966.1"/>
    <property type="molecule type" value="Genomic_DNA"/>
</dbReference>
<dbReference type="AlphaFoldDB" id="A0A1B8AHX9"/>
<evidence type="ECO:0000256" key="2">
    <source>
        <dbReference type="ARBA" id="ARBA00022801"/>
    </source>
</evidence>
<feature type="domain" description="Peptidase S33 tripeptidyl aminopeptidase-like C-terminal" evidence="5">
    <location>
        <begin position="433"/>
        <end position="535"/>
    </location>
</feature>
<dbReference type="Pfam" id="PF08386">
    <property type="entry name" value="Abhydrolase_4"/>
    <property type="match status" value="1"/>
</dbReference>
<evidence type="ECO:0000256" key="4">
    <source>
        <dbReference type="SAM" id="SignalP"/>
    </source>
</evidence>
<feature type="compositionally biased region" description="Polar residues" evidence="3">
    <location>
        <begin position="384"/>
        <end position="393"/>
    </location>
</feature>
<dbReference type="Gene3D" id="3.40.50.1820">
    <property type="entry name" value="alpha/beta hydrolase"/>
    <property type="match status" value="1"/>
</dbReference>